<protein>
    <submittedName>
        <fullName evidence="1">Uncharacterized protein</fullName>
    </submittedName>
</protein>
<organism evidence="1 2">
    <name type="scientific">Priestia veravalensis</name>
    <dbReference type="NCBI Taxonomy" id="1414648"/>
    <lineage>
        <taxon>Bacteria</taxon>
        <taxon>Bacillati</taxon>
        <taxon>Bacillota</taxon>
        <taxon>Bacilli</taxon>
        <taxon>Bacillales</taxon>
        <taxon>Bacillaceae</taxon>
        <taxon>Priestia</taxon>
    </lineage>
</organism>
<evidence type="ECO:0000313" key="2">
    <source>
        <dbReference type="Proteomes" id="UP000053681"/>
    </source>
</evidence>
<dbReference type="GeneID" id="93682809"/>
<evidence type="ECO:0000313" key="1">
    <source>
        <dbReference type="EMBL" id="KSU89301.1"/>
    </source>
</evidence>
<dbReference type="Proteomes" id="UP000053681">
    <property type="component" value="Unassembled WGS sequence"/>
</dbReference>
<gene>
    <name evidence="1" type="ORF">AS180_03155</name>
</gene>
<accession>A0A0V8JQK0</accession>
<sequence>MNELMVWSEQLQAEATSLLEEYQLLHLCKQYGNPLIAGSFDLNVMVLRHLDVYIGSDKVIEDLFFALGKDLALRMKPVKMIFIGNKEKEEEMTWAVYTDIEGHEWKINVNVVSEATIQQMLQKQQKLKAKMTEKKREQILFFKQQNGYNRYYKSAHVYEAVLVEGVQDDMTFFKWLQHKKRAK</sequence>
<keyword evidence="2" id="KW-1185">Reference proteome</keyword>
<proteinExistence type="predicted"/>
<reference evidence="1 2" key="1">
    <citation type="submission" date="2015-11" db="EMBL/GenBank/DDBJ databases">
        <title>Bacillus caseinolyticus sp nov.</title>
        <authorList>
            <person name="Dastager S.G."/>
            <person name="Mawlankar R."/>
        </authorList>
    </citation>
    <scope>NUCLEOTIDE SEQUENCE [LARGE SCALE GENOMIC DNA]</scope>
    <source>
        <strain evidence="1 2">SGD-V-76</strain>
    </source>
</reference>
<dbReference type="AlphaFoldDB" id="A0A0V8JQK0"/>
<dbReference type="EMBL" id="LNQP01000007">
    <property type="protein sequence ID" value="KSU89301.1"/>
    <property type="molecule type" value="Genomic_DNA"/>
</dbReference>
<comment type="caution">
    <text evidence="1">The sequence shown here is derived from an EMBL/GenBank/DDBJ whole genome shotgun (WGS) entry which is preliminary data.</text>
</comment>
<name>A0A0V8JQK0_9BACI</name>
<dbReference type="RefSeq" id="WP_025911234.1">
    <property type="nucleotide sequence ID" value="NZ_KQ758629.1"/>
</dbReference>